<evidence type="ECO:0000313" key="7">
    <source>
        <dbReference type="Proteomes" id="UP000572680"/>
    </source>
</evidence>
<dbReference type="RefSeq" id="WP_220509700.1">
    <property type="nucleotide sequence ID" value="NZ_BAAALP010000033.1"/>
</dbReference>
<dbReference type="EMBL" id="JACJIA010000006">
    <property type="protein sequence ID" value="MBA8953079.1"/>
    <property type="molecule type" value="Genomic_DNA"/>
</dbReference>
<dbReference type="InterPro" id="IPR036388">
    <property type="entry name" value="WH-like_DNA-bd_sf"/>
</dbReference>
<proteinExistence type="inferred from homology"/>
<dbReference type="Pfam" id="PF03466">
    <property type="entry name" value="LysR_substrate"/>
    <property type="match status" value="1"/>
</dbReference>
<gene>
    <name evidence="6" type="ORF">HNR61_004729</name>
</gene>
<dbReference type="SUPFAM" id="SSF53850">
    <property type="entry name" value="Periplasmic binding protein-like II"/>
    <property type="match status" value="1"/>
</dbReference>
<keyword evidence="4" id="KW-0804">Transcription</keyword>
<dbReference type="PANTHER" id="PTHR30346">
    <property type="entry name" value="TRANSCRIPTIONAL DUAL REGULATOR HCAR-RELATED"/>
    <property type="match status" value="1"/>
</dbReference>
<dbReference type="SUPFAM" id="SSF46785">
    <property type="entry name" value="Winged helix' DNA-binding domain"/>
    <property type="match status" value="1"/>
</dbReference>
<protein>
    <submittedName>
        <fullName evidence="6">DNA-binding transcriptional LysR family regulator</fullName>
    </submittedName>
</protein>
<dbReference type="GO" id="GO:0032993">
    <property type="term" value="C:protein-DNA complex"/>
    <property type="evidence" value="ECO:0007669"/>
    <property type="project" value="TreeGrafter"/>
</dbReference>
<dbReference type="Pfam" id="PF00126">
    <property type="entry name" value="HTH_1"/>
    <property type="match status" value="1"/>
</dbReference>
<keyword evidence="2" id="KW-0805">Transcription regulation</keyword>
<dbReference type="Gene3D" id="1.10.10.10">
    <property type="entry name" value="Winged helix-like DNA-binding domain superfamily/Winged helix DNA-binding domain"/>
    <property type="match status" value="1"/>
</dbReference>
<dbReference type="FunFam" id="1.10.10.10:FF:000001">
    <property type="entry name" value="LysR family transcriptional regulator"/>
    <property type="match status" value="1"/>
</dbReference>
<dbReference type="InterPro" id="IPR036390">
    <property type="entry name" value="WH_DNA-bd_sf"/>
</dbReference>
<evidence type="ECO:0000256" key="3">
    <source>
        <dbReference type="ARBA" id="ARBA00023125"/>
    </source>
</evidence>
<dbReference type="Proteomes" id="UP000572680">
    <property type="component" value="Unassembled WGS sequence"/>
</dbReference>
<name>A0A7W3LRS1_ACTNM</name>
<dbReference type="InterPro" id="IPR005119">
    <property type="entry name" value="LysR_subst-bd"/>
</dbReference>
<dbReference type="InterPro" id="IPR000847">
    <property type="entry name" value="LysR_HTH_N"/>
</dbReference>
<dbReference type="PRINTS" id="PR00039">
    <property type="entry name" value="HTHLYSR"/>
</dbReference>
<accession>A0A7W3LRS1</accession>
<keyword evidence="3 6" id="KW-0238">DNA-binding</keyword>
<comment type="caution">
    <text evidence="6">The sequence shown here is derived from an EMBL/GenBank/DDBJ whole genome shotgun (WGS) entry which is preliminary data.</text>
</comment>
<evidence type="ECO:0000259" key="5">
    <source>
        <dbReference type="PROSITE" id="PS50931"/>
    </source>
</evidence>
<organism evidence="6 7">
    <name type="scientific">Actinomadura namibiensis</name>
    <dbReference type="NCBI Taxonomy" id="182080"/>
    <lineage>
        <taxon>Bacteria</taxon>
        <taxon>Bacillati</taxon>
        <taxon>Actinomycetota</taxon>
        <taxon>Actinomycetes</taxon>
        <taxon>Streptosporangiales</taxon>
        <taxon>Thermomonosporaceae</taxon>
        <taxon>Actinomadura</taxon>
    </lineage>
</organism>
<comment type="similarity">
    <text evidence="1">Belongs to the LysR transcriptional regulatory family.</text>
</comment>
<dbReference type="PANTHER" id="PTHR30346:SF0">
    <property type="entry name" value="HCA OPERON TRANSCRIPTIONAL ACTIVATOR HCAR"/>
    <property type="match status" value="1"/>
</dbReference>
<evidence type="ECO:0000256" key="2">
    <source>
        <dbReference type="ARBA" id="ARBA00023015"/>
    </source>
</evidence>
<keyword evidence="7" id="KW-1185">Reference proteome</keyword>
<evidence type="ECO:0000256" key="4">
    <source>
        <dbReference type="ARBA" id="ARBA00023163"/>
    </source>
</evidence>
<dbReference type="Gene3D" id="3.40.190.10">
    <property type="entry name" value="Periplasmic binding protein-like II"/>
    <property type="match status" value="2"/>
</dbReference>
<dbReference type="AlphaFoldDB" id="A0A7W3LRS1"/>
<dbReference type="PROSITE" id="PS50931">
    <property type="entry name" value="HTH_LYSR"/>
    <property type="match status" value="1"/>
</dbReference>
<feature type="domain" description="HTH lysR-type" evidence="5">
    <location>
        <begin position="33"/>
        <end position="90"/>
    </location>
</feature>
<dbReference type="GO" id="GO:0003677">
    <property type="term" value="F:DNA binding"/>
    <property type="evidence" value="ECO:0007669"/>
    <property type="project" value="UniProtKB-KW"/>
</dbReference>
<reference evidence="6 7" key="1">
    <citation type="submission" date="2020-08" db="EMBL/GenBank/DDBJ databases">
        <title>Genomic Encyclopedia of Type Strains, Phase IV (KMG-IV): sequencing the most valuable type-strain genomes for metagenomic binning, comparative biology and taxonomic classification.</title>
        <authorList>
            <person name="Goeker M."/>
        </authorList>
    </citation>
    <scope>NUCLEOTIDE SEQUENCE [LARGE SCALE GENOMIC DNA]</scope>
    <source>
        <strain evidence="6 7">DSM 44197</strain>
    </source>
</reference>
<evidence type="ECO:0000313" key="6">
    <source>
        <dbReference type="EMBL" id="MBA8953079.1"/>
    </source>
</evidence>
<sequence>MTTANPQVTGVSNNFLGRFDNPRLIVDPVRVEPDLSGMRAFVVAAEELHFGRAAARLFLTQQAFSKRIRRLEDALGVALFERTTRRVELTDAGHRFLGPAKDALAAYDTAVAAVREPLGPLRVDVNAERFSPLRILRAAVRAEPGLSVEPSMRQGFPMALAGVEGRELDAAFGRVHDIGRRWPAELAHRPVHAEQLHAFVLGGHRFAERDALRLADLRDGGIAMPDPAGAHEWRGYLTRLCAEFGVPLRWTDPAIGVRHYEDQMRAETHAVAIGEAGMDLPHDLRMRRIPLVDPTPLLLWSVAWRRHDRDPRLARLLRALPHPAVPSGGWLPDIDRALLG</sequence>
<dbReference type="GO" id="GO:0003700">
    <property type="term" value="F:DNA-binding transcription factor activity"/>
    <property type="evidence" value="ECO:0007669"/>
    <property type="project" value="InterPro"/>
</dbReference>
<evidence type="ECO:0000256" key="1">
    <source>
        <dbReference type="ARBA" id="ARBA00009437"/>
    </source>
</evidence>